<evidence type="ECO:0000256" key="1">
    <source>
        <dbReference type="ARBA" id="ARBA00005567"/>
    </source>
</evidence>
<evidence type="ECO:0000256" key="2">
    <source>
        <dbReference type="ARBA" id="ARBA00023121"/>
    </source>
</evidence>
<sequence length="173" mass="19594">MLMQVVPVMLRYGAGDSMGHFIKLEIILGFAFVAEIGGRRGLQKNREGTIDEESSVFNETELVNLAEDHVVDERNEGVVKINEVEVELMENEDIGEKNKDLLEDEDDWEEIERTDLERSFGNAVVFVGSRINDNSLSNEVNMKLHGYYRIATQGPCNEPQPSTLKFSSARAKW</sequence>
<dbReference type="InterPro" id="IPR000582">
    <property type="entry name" value="Acyl-CoA-binding_protein"/>
</dbReference>
<dbReference type="PANTHER" id="PTHR23310:SF105">
    <property type="entry name" value="ACYL-COA-BINDING DOMAIN-CONTAINING PROTEIN 5"/>
    <property type="match status" value="1"/>
</dbReference>
<proteinExistence type="inferred from homology"/>
<dbReference type="PROSITE" id="PS51228">
    <property type="entry name" value="ACB_2"/>
    <property type="match status" value="1"/>
</dbReference>
<dbReference type="GO" id="GO:0000062">
    <property type="term" value="F:fatty-acyl-CoA binding"/>
    <property type="evidence" value="ECO:0007669"/>
    <property type="project" value="InterPro"/>
</dbReference>
<comment type="similarity">
    <text evidence="1">Belongs to the ACBP family.</text>
</comment>
<reference evidence="4 5" key="1">
    <citation type="submission" date="2019-04" db="EMBL/GenBank/DDBJ databases">
        <title>An improved genome assembly and genetic linkage map for asparagus bean, Vigna unguiculata ssp. sesquipedialis.</title>
        <authorList>
            <person name="Xia Q."/>
            <person name="Zhang R."/>
            <person name="Dong Y."/>
        </authorList>
    </citation>
    <scope>NUCLEOTIDE SEQUENCE [LARGE SCALE GENOMIC DNA]</scope>
    <source>
        <tissue evidence="4">Leaf</tissue>
    </source>
</reference>
<dbReference type="AlphaFoldDB" id="A0A4D6MGK9"/>
<feature type="domain" description="ACB" evidence="3">
    <location>
        <begin position="116"/>
        <end position="173"/>
    </location>
</feature>
<evidence type="ECO:0000313" key="4">
    <source>
        <dbReference type="EMBL" id="QCE00563.1"/>
    </source>
</evidence>
<dbReference type="Gene3D" id="1.20.80.10">
    <property type="match status" value="1"/>
</dbReference>
<dbReference type="GO" id="GO:0006631">
    <property type="term" value="P:fatty acid metabolic process"/>
    <property type="evidence" value="ECO:0007669"/>
    <property type="project" value="TreeGrafter"/>
</dbReference>
<dbReference type="Pfam" id="PF00887">
    <property type="entry name" value="ACBP"/>
    <property type="match status" value="1"/>
</dbReference>
<dbReference type="InterPro" id="IPR035984">
    <property type="entry name" value="Acyl-CoA-binding_sf"/>
</dbReference>
<keyword evidence="2" id="KW-0446">Lipid-binding</keyword>
<protein>
    <submittedName>
        <fullName evidence="4">FERM/acyl-CoA-binding protein</fullName>
    </submittedName>
</protein>
<dbReference type="PANTHER" id="PTHR23310">
    <property type="entry name" value="ACYL-COA-BINDING PROTEIN, ACBP"/>
    <property type="match status" value="1"/>
</dbReference>
<name>A0A4D6MGK9_VIGUN</name>
<gene>
    <name evidence="4" type="ORF">DEO72_LG7g1853</name>
</gene>
<evidence type="ECO:0000313" key="5">
    <source>
        <dbReference type="Proteomes" id="UP000501690"/>
    </source>
</evidence>
<dbReference type="SUPFAM" id="SSF47027">
    <property type="entry name" value="Acyl-CoA binding protein"/>
    <property type="match status" value="1"/>
</dbReference>
<dbReference type="EMBL" id="CP039351">
    <property type="protein sequence ID" value="QCE00563.1"/>
    <property type="molecule type" value="Genomic_DNA"/>
</dbReference>
<dbReference type="InterPro" id="IPR014352">
    <property type="entry name" value="FERM/acyl-CoA-bd_prot_sf"/>
</dbReference>
<accession>A0A4D6MGK9</accession>
<evidence type="ECO:0000259" key="3">
    <source>
        <dbReference type="PROSITE" id="PS51228"/>
    </source>
</evidence>
<organism evidence="4 5">
    <name type="scientific">Vigna unguiculata</name>
    <name type="common">Cowpea</name>
    <dbReference type="NCBI Taxonomy" id="3917"/>
    <lineage>
        <taxon>Eukaryota</taxon>
        <taxon>Viridiplantae</taxon>
        <taxon>Streptophyta</taxon>
        <taxon>Embryophyta</taxon>
        <taxon>Tracheophyta</taxon>
        <taxon>Spermatophyta</taxon>
        <taxon>Magnoliopsida</taxon>
        <taxon>eudicotyledons</taxon>
        <taxon>Gunneridae</taxon>
        <taxon>Pentapetalae</taxon>
        <taxon>rosids</taxon>
        <taxon>fabids</taxon>
        <taxon>Fabales</taxon>
        <taxon>Fabaceae</taxon>
        <taxon>Papilionoideae</taxon>
        <taxon>50 kb inversion clade</taxon>
        <taxon>NPAAA clade</taxon>
        <taxon>indigoferoid/millettioid clade</taxon>
        <taxon>Phaseoleae</taxon>
        <taxon>Vigna</taxon>
    </lineage>
</organism>
<dbReference type="Proteomes" id="UP000501690">
    <property type="component" value="Linkage Group LG7"/>
</dbReference>
<keyword evidence="5" id="KW-1185">Reference proteome</keyword>